<proteinExistence type="predicted"/>
<keyword evidence="3" id="KW-1185">Reference proteome</keyword>
<reference evidence="3" key="1">
    <citation type="journal article" date="2018" name="Nat. Microbiol.">
        <title>Leveraging single-cell genomics to expand the fungal tree of life.</title>
        <authorList>
            <person name="Ahrendt S.R."/>
            <person name="Quandt C.A."/>
            <person name="Ciobanu D."/>
            <person name="Clum A."/>
            <person name="Salamov A."/>
            <person name="Andreopoulos B."/>
            <person name="Cheng J.F."/>
            <person name="Woyke T."/>
            <person name="Pelin A."/>
            <person name="Henrissat B."/>
            <person name="Reynolds N.K."/>
            <person name="Benny G.L."/>
            <person name="Smith M.E."/>
            <person name="James T.Y."/>
            <person name="Grigoriev I.V."/>
        </authorList>
    </citation>
    <scope>NUCLEOTIDE SEQUENCE [LARGE SCALE GENOMIC DNA]</scope>
</reference>
<evidence type="ECO:0000256" key="1">
    <source>
        <dbReference type="SAM" id="MobiDB-lite"/>
    </source>
</evidence>
<protein>
    <submittedName>
        <fullName evidence="2">Uncharacterized protein</fullName>
    </submittedName>
</protein>
<gene>
    <name evidence="2" type="ORF">BDK51DRAFT_49496</name>
</gene>
<name>A0A4P9VWC1_9FUNG</name>
<accession>A0A4P9VWC1</accession>
<dbReference type="EMBL" id="ML000608">
    <property type="protein sequence ID" value="RKO83999.1"/>
    <property type="molecule type" value="Genomic_DNA"/>
</dbReference>
<dbReference type="Proteomes" id="UP000269721">
    <property type="component" value="Unassembled WGS sequence"/>
</dbReference>
<organism evidence="2 3">
    <name type="scientific">Blyttiomyces helicus</name>
    <dbReference type="NCBI Taxonomy" id="388810"/>
    <lineage>
        <taxon>Eukaryota</taxon>
        <taxon>Fungi</taxon>
        <taxon>Fungi incertae sedis</taxon>
        <taxon>Chytridiomycota</taxon>
        <taxon>Chytridiomycota incertae sedis</taxon>
        <taxon>Chytridiomycetes</taxon>
        <taxon>Chytridiomycetes incertae sedis</taxon>
        <taxon>Blyttiomyces</taxon>
    </lineage>
</organism>
<dbReference type="AlphaFoldDB" id="A0A4P9VWC1"/>
<evidence type="ECO:0000313" key="2">
    <source>
        <dbReference type="EMBL" id="RKO83999.1"/>
    </source>
</evidence>
<feature type="region of interest" description="Disordered" evidence="1">
    <location>
        <begin position="317"/>
        <end position="351"/>
    </location>
</feature>
<feature type="compositionally biased region" description="Low complexity" evidence="1">
    <location>
        <begin position="317"/>
        <end position="331"/>
    </location>
</feature>
<evidence type="ECO:0000313" key="3">
    <source>
        <dbReference type="Proteomes" id="UP000269721"/>
    </source>
</evidence>
<sequence length="351" mass="37795">MNRKRGPLASDSPPLDRFHLKRAVGEVEGEKEADAGAAEGEGCRIAAVLVGVGPSGCRTNCLDLSIFVLSTRKDLGRLTSGIERLDNAKVMFCNFCCRPCPLTLITYLILPKLEKIEKTHGREQRLLSCHSQSPLNRPNVPPSLGLLKFITSSPAIKCTGLPLPAMGDRQDAARMRVFVLIMHDISSSFEIGMFLLLGRAFRQRPELSQVEVERRRTCEPKPITSQISAFLFELRPQPPGNKPTHATTLEYIFGGDANYAVLGEFASLGTQVPLALGHPAGRVGDVHLAEPRDCLALWIASQVGSLSWIAGPTLNPATPSSPATTNSSLPAVNTDAPSSASSGYLGGLDCW</sequence>